<protein>
    <submittedName>
        <fullName evidence="1">Uncharacterized protein</fullName>
    </submittedName>
</protein>
<reference evidence="1 2" key="1">
    <citation type="submission" date="2017-11" db="EMBL/GenBank/DDBJ databases">
        <title>Comparitive Functional Genomics of Dry Heat Resistant strains isolated from the Viking Spacecraft.</title>
        <authorList>
            <person name="Seuylemezian A."/>
            <person name="Cooper K."/>
            <person name="Vaishampayan P."/>
        </authorList>
    </citation>
    <scope>NUCLEOTIDE SEQUENCE [LARGE SCALE GENOMIC DNA]</scope>
    <source>
        <strain evidence="1 2">V32-6</strain>
    </source>
</reference>
<name>A0A2N5HLQ8_9BACI</name>
<dbReference type="EMBL" id="PGVE01000035">
    <property type="protein sequence ID" value="PLS06459.1"/>
    <property type="molecule type" value="Genomic_DNA"/>
</dbReference>
<dbReference type="OrthoDB" id="2966672at2"/>
<organism evidence="1 2">
    <name type="scientific">Neobacillus cucumis</name>
    <dbReference type="NCBI Taxonomy" id="1740721"/>
    <lineage>
        <taxon>Bacteria</taxon>
        <taxon>Bacillati</taxon>
        <taxon>Bacillota</taxon>
        <taxon>Bacilli</taxon>
        <taxon>Bacillales</taxon>
        <taxon>Bacillaceae</taxon>
        <taxon>Neobacillus</taxon>
    </lineage>
</organism>
<keyword evidence="2" id="KW-1185">Reference proteome</keyword>
<gene>
    <name evidence="1" type="ORF">CVD27_07910</name>
</gene>
<dbReference type="RefSeq" id="WP_101647353.1">
    <property type="nucleotide sequence ID" value="NZ_PGVE01000035.1"/>
</dbReference>
<evidence type="ECO:0000313" key="1">
    <source>
        <dbReference type="EMBL" id="PLS06459.1"/>
    </source>
</evidence>
<dbReference type="Proteomes" id="UP000234950">
    <property type="component" value="Unassembled WGS sequence"/>
</dbReference>
<dbReference type="AlphaFoldDB" id="A0A2N5HLQ8"/>
<evidence type="ECO:0000313" key="2">
    <source>
        <dbReference type="Proteomes" id="UP000234950"/>
    </source>
</evidence>
<accession>A0A2N5HLQ8</accession>
<sequence>MFLALKDLVNLFNDKQGIQDDVLFRTISDKAAEEQPMGLFVPVNSEAGELLEAISHGAIAAVWDKEKTLPRYTPTQFPIFFTNDLVEAMREIINLYIEKLDGETNKNMDRTNFKISNNTLLNKNNQTYDIAGQLAKLLTQNNQERRG</sequence>
<proteinExistence type="predicted"/>
<comment type="caution">
    <text evidence="1">The sequence shown here is derived from an EMBL/GenBank/DDBJ whole genome shotgun (WGS) entry which is preliminary data.</text>
</comment>